<accession>A0AA39NH96</accession>
<keyword evidence="3" id="KW-0809">Transit peptide</keyword>
<dbReference type="GO" id="GO:0005739">
    <property type="term" value="C:mitochondrion"/>
    <property type="evidence" value="ECO:0007669"/>
    <property type="project" value="UniProtKB-SubCell"/>
</dbReference>
<organism evidence="6 7">
    <name type="scientific">Armillaria tabescens</name>
    <name type="common">Ringless honey mushroom</name>
    <name type="synonym">Agaricus tabescens</name>
    <dbReference type="NCBI Taxonomy" id="1929756"/>
    <lineage>
        <taxon>Eukaryota</taxon>
        <taxon>Fungi</taxon>
        <taxon>Dikarya</taxon>
        <taxon>Basidiomycota</taxon>
        <taxon>Agaricomycotina</taxon>
        <taxon>Agaricomycetes</taxon>
        <taxon>Agaricomycetidae</taxon>
        <taxon>Agaricales</taxon>
        <taxon>Marasmiineae</taxon>
        <taxon>Physalacriaceae</taxon>
        <taxon>Desarmillaria</taxon>
    </lineage>
</organism>
<sequence>MSRLEIRTALRLFTVSCHPGTYRQTALLSLRGLHSGFLDREAKYAEKLRLRAQQTGLSVEELKAKAKESLAEQKHRERQELLASRPSSKLTSIEQASGTPVEKKSETRKDSAPVKPLSDILNIPRILKTTPEQLSALWTAYHASRSDGTGRGFLCAAIPFSLYKKMTTVAMKYPSFIIPLPRPDTENPADESKMNYEFFFMQWDFHHSPPSPTCTDDPFQTLSPDVSSIPPISTVLFTPLQEYKLRTSFATPYLVLTHYTDLVNTHEVVLLRGEITPSTADGEARYMLRQEDAQLLAMGIQKFYLWGEKDAGPDGERLLTSFHDHPEEFKWEELLKLYRETP</sequence>
<feature type="compositionally biased region" description="Basic and acidic residues" evidence="5">
    <location>
        <begin position="101"/>
        <end position="112"/>
    </location>
</feature>
<dbReference type="PANTHER" id="PTHR13126">
    <property type="entry name" value="CHAPERONE ATP11"/>
    <property type="match status" value="1"/>
</dbReference>
<keyword evidence="4" id="KW-0496">Mitochondrion</keyword>
<protein>
    <submittedName>
        <fullName evidence="6">ATP11-domain-containing protein</fullName>
    </submittedName>
</protein>
<dbReference type="PANTHER" id="PTHR13126:SF0">
    <property type="entry name" value="ATP SYNTHASE MITOCHONDRIAL F1 COMPLEX ASSEMBLY FACTOR 1"/>
    <property type="match status" value="1"/>
</dbReference>
<evidence type="ECO:0000313" key="6">
    <source>
        <dbReference type="EMBL" id="KAK0465443.1"/>
    </source>
</evidence>
<comment type="caution">
    <text evidence="6">The sequence shown here is derived from an EMBL/GenBank/DDBJ whole genome shotgun (WGS) entry which is preliminary data.</text>
</comment>
<keyword evidence="7" id="KW-1185">Reference proteome</keyword>
<dbReference type="GO" id="GO:0033615">
    <property type="term" value="P:mitochondrial proton-transporting ATP synthase complex assembly"/>
    <property type="evidence" value="ECO:0007669"/>
    <property type="project" value="TreeGrafter"/>
</dbReference>
<dbReference type="EMBL" id="JAUEPS010000005">
    <property type="protein sequence ID" value="KAK0465443.1"/>
    <property type="molecule type" value="Genomic_DNA"/>
</dbReference>
<feature type="compositionally biased region" description="Basic and acidic residues" evidence="5">
    <location>
        <begin position="70"/>
        <end position="80"/>
    </location>
</feature>
<dbReference type="AlphaFoldDB" id="A0AA39NH96"/>
<feature type="region of interest" description="Disordered" evidence="5">
    <location>
        <begin position="70"/>
        <end position="113"/>
    </location>
</feature>
<dbReference type="Pfam" id="PF06644">
    <property type="entry name" value="ATP11"/>
    <property type="match status" value="1"/>
</dbReference>
<gene>
    <name evidence="6" type="ORF">EV420DRAFT_959478</name>
</gene>
<evidence type="ECO:0000256" key="2">
    <source>
        <dbReference type="ARBA" id="ARBA00009116"/>
    </source>
</evidence>
<dbReference type="RefSeq" id="XP_060336491.1">
    <property type="nucleotide sequence ID" value="XM_060484156.1"/>
</dbReference>
<comment type="similarity">
    <text evidence="2">Belongs to the ATP11 family.</text>
</comment>
<proteinExistence type="inferred from homology"/>
<dbReference type="InterPro" id="IPR010591">
    <property type="entry name" value="ATP11"/>
</dbReference>
<dbReference type="Proteomes" id="UP001175211">
    <property type="component" value="Unassembled WGS sequence"/>
</dbReference>
<dbReference type="GeneID" id="85367704"/>
<evidence type="ECO:0000256" key="4">
    <source>
        <dbReference type="ARBA" id="ARBA00023128"/>
    </source>
</evidence>
<evidence type="ECO:0000313" key="7">
    <source>
        <dbReference type="Proteomes" id="UP001175211"/>
    </source>
</evidence>
<feature type="compositionally biased region" description="Polar residues" evidence="5">
    <location>
        <begin position="85"/>
        <end position="98"/>
    </location>
</feature>
<comment type="subcellular location">
    <subcellularLocation>
        <location evidence="1">Mitochondrion</location>
    </subcellularLocation>
</comment>
<evidence type="ECO:0000256" key="5">
    <source>
        <dbReference type="SAM" id="MobiDB-lite"/>
    </source>
</evidence>
<reference evidence="6" key="1">
    <citation type="submission" date="2023-06" db="EMBL/GenBank/DDBJ databases">
        <authorList>
            <consortium name="Lawrence Berkeley National Laboratory"/>
            <person name="Ahrendt S."/>
            <person name="Sahu N."/>
            <person name="Indic B."/>
            <person name="Wong-Bajracharya J."/>
            <person name="Merenyi Z."/>
            <person name="Ke H.-M."/>
            <person name="Monk M."/>
            <person name="Kocsube S."/>
            <person name="Drula E."/>
            <person name="Lipzen A."/>
            <person name="Balint B."/>
            <person name="Henrissat B."/>
            <person name="Andreopoulos B."/>
            <person name="Martin F.M."/>
            <person name="Harder C.B."/>
            <person name="Rigling D."/>
            <person name="Ford K.L."/>
            <person name="Foster G.D."/>
            <person name="Pangilinan J."/>
            <person name="Papanicolaou A."/>
            <person name="Barry K."/>
            <person name="LaButti K."/>
            <person name="Viragh M."/>
            <person name="Koriabine M."/>
            <person name="Yan M."/>
            <person name="Riley R."/>
            <person name="Champramary S."/>
            <person name="Plett K.L."/>
            <person name="Tsai I.J."/>
            <person name="Slot J."/>
            <person name="Sipos G."/>
            <person name="Plett J."/>
            <person name="Nagy L.G."/>
            <person name="Grigoriev I.V."/>
        </authorList>
    </citation>
    <scope>NUCLEOTIDE SEQUENCE</scope>
    <source>
        <strain evidence="6">CCBAS 213</strain>
    </source>
</reference>
<name>A0AA39NH96_ARMTA</name>
<evidence type="ECO:0000256" key="1">
    <source>
        <dbReference type="ARBA" id="ARBA00004173"/>
    </source>
</evidence>
<evidence type="ECO:0000256" key="3">
    <source>
        <dbReference type="ARBA" id="ARBA00022946"/>
    </source>
</evidence>